<keyword evidence="3" id="KW-0238">DNA-binding</keyword>
<dbReference type="Proteomes" id="UP000183275">
    <property type="component" value="Unassembled WGS sequence"/>
</dbReference>
<dbReference type="InterPro" id="IPR038461">
    <property type="entry name" value="Schlafen_AlbA_2_dom_sf"/>
</dbReference>
<name>A0A1I0N1Z8_9EURY</name>
<gene>
    <name evidence="3" type="ORF">SAMN05216285_1238</name>
</gene>
<feature type="coiled-coil region" evidence="1">
    <location>
        <begin position="263"/>
        <end position="297"/>
    </location>
</feature>
<dbReference type="AlphaFoldDB" id="A0A1I0N1Z8"/>
<dbReference type="STRING" id="1202768.SAMN05216285_1238"/>
<dbReference type="InterPro" id="IPR007421">
    <property type="entry name" value="Schlafen_AlbA_2_dom"/>
</dbReference>
<dbReference type="PANTHER" id="PTHR30595:SF6">
    <property type="entry name" value="SCHLAFEN ALBA-2 DOMAIN-CONTAINING PROTEIN"/>
    <property type="match status" value="1"/>
</dbReference>
<evidence type="ECO:0000256" key="1">
    <source>
        <dbReference type="SAM" id="Coils"/>
    </source>
</evidence>
<sequence>MELPFTTDVNAWTWDTVTSLSQHSENQYLEYKETLHPPDEIKPVQKEWQRKLEKEITAFANANGGIIVFGVDDDGNPSPFEPPSHEVKQSVTRLIQNTRPLVNIEIPSPIESPSDNTDRIILPVRIPEAKRKPVLTGDAAVYRRINDRKEPMSREQMESLFVEHDRRQQAVRQLEMEINRFDDIYNGQENRFSIRSENPPNYHLLNIESLKEVLRENTHLYSDEDVQEAVSKVFRALREVEDNEVYFGRAMNGYAPKYEESDKRFYKEQRRNLNRKLDRVQRELENLAKEADLQVNLLD</sequence>
<organism evidence="3 4">
    <name type="scientific">Natrinema salifodinae</name>
    <dbReference type="NCBI Taxonomy" id="1202768"/>
    <lineage>
        <taxon>Archaea</taxon>
        <taxon>Methanobacteriati</taxon>
        <taxon>Methanobacteriota</taxon>
        <taxon>Stenosarchaea group</taxon>
        <taxon>Halobacteria</taxon>
        <taxon>Halobacteriales</taxon>
        <taxon>Natrialbaceae</taxon>
        <taxon>Natrinema</taxon>
    </lineage>
</organism>
<evidence type="ECO:0000313" key="4">
    <source>
        <dbReference type="Proteomes" id="UP000183275"/>
    </source>
</evidence>
<accession>A0A1I0N1Z8</accession>
<dbReference type="Gene3D" id="3.30.950.30">
    <property type="entry name" value="Schlafen, AAA domain"/>
    <property type="match status" value="1"/>
</dbReference>
<keyword evidence="1" id="KW-0175">Coiled coil</keyword>
<evidence type="ECO:0000259" key="2">
    <source>
        <dbReference type="Pfam" id="PF04326"/>
    </source>
</evidence>
<keyword evidence="4" id="KW-1185">Reference proteome</keyword>
<dbReference type="EMBL" id="FOIS01000002">
    <property type="protein sequence ID" value="SEV94841.1"/>
    <property type="molecule type" value="Genomic_DNA"/>
</dbReference>
<dbReference type="GO" id="GO:0003677">
    <property type="term" value="F:DNA binding"/>
    <property type="evidence" value="ECO:0007669"/>
    <property type="project" value="UniProtKB-KW"/>
</dbReference>
<dbReference type="RefSeq" id="WP_074854654.1">
    <property type="nucleotide sequence ID" value="NZ_FOIS01000002.1"/>
</dbReference>
<protein>
    <submittedName>
        <fullName evidence="3">Putative DNA-binding domain-containing protein</fullName>
    </submittedName>
</protein>
<proteinExistence type="predicted"/>
<reference evidence="4" key="1">
    <citation type="submission" date="2016-10" db="EMBL/GenBank/DDBJ databases">
        <authorList>
            <person name="Varghese N."/>
        </authorList>
    </citation>
    <scope>NUCLEOTIDE SEQUENCE [LARGE SCALE GENOMIC DNA]</scope>
    <source>
        <strain evidence="4">CGMCC 1.12284</strain>
    </source>
</reference>
<dbReference type="PANTHER" id="PTHR30595">
    <property type="entry name" value="GLPR-RELATED TRANSCRIPTIONAL REPRESSOR"/>
    <property type="match status" value="1"/>
</dbReference>
<feature type="domain" description="Schlafen AlbA-2" evidence="2">
    <location>
        <begin position="25"/>
        <end position="153"/>
    </location>
</feature>
<dbReference type="OrthoDB" id="351226at2157"/>
<dbReference type="Pfam" id="PF04326">
    <property type="entry name" value="SLFN_AlbA_2"/>
    <property type="match status" value="1"/>
</dbReference>
<evidence type="ECO:0000313" key="3">
    <source>
        <dbReference type="EMBL" id="SEV94841.1"/>
    </source>
</evidence>